<dbReference type="Proteomes" id="UP001642483">
    <property type="component" value="Unassembled WGS sequence"/>
</dbReference>
<organism evidence="1 2">
    <name type="scientific">Clavelina lepadiformis</name>
    <name type="common">Light-bulb sea squirt</name>
    <name type="synonym">Ascidia lepadiformis</name>
    <dbReference type="NCBI Taxonomy" id="159417"/>
    <lineage>
        <taxon>Eukaryota</taxon>
        <taxon>Metazoa</taxon>
        <taxon>Chordata</taxon>
        <taxon>Tunicata</taxon>
        <taxon>Ascidiacea</taxon>
        <taxon>Aplousobranchia</taxon>
        <taxon>Clavelinidae</taxon>
        <taxon>Clavelina</taxon>
    </lineage>
</organism>
<comment type="caution">
    <text evidence="1">The sequence shown here is derived from an EMBL/GenBank/DDBJ whole genome shotgun (WGS) entry which is preliminary data.</text>
</comment>
<sequence length="104" mass="12208">MPSLDGDLLQLTDVRYEDSLQVVYEIKKYQVPETLQIIFKTPKVWVSGNAAFLQEKFSRYYDEEDNVVWDVLEFCHHGITMIVKRIRAFEETNIGVQHPESDVN</sequence>
<reference evidence="1 2" key="1">
    <citation type="submission" date="2024-02" db="EMBL/GenBank/DDBJ databases">
        <authorList>
            <person name="Daric V."/>
            <person name="Darras S."/>
        </authorList>
    </citation>
    <scope>NUCLEOTIDE SEQUENCE [LARGE SCALE GENOMIC DNA]</scope>
</reference>
<accession>A0ABP0GVQ2</accession>
<name>A0ABP0GVQ2_CLALP</name>
<gene>
    <name evidence="1" type="ORF">CVLEPA_LOCUS29020</name>
</gene>
<protein>
    <submittedName>
        <fullName evidence="1">Uncharacterized protein</fullName>
    </submittedName>
</protein>
<proteinExistence type="predicted"/>
<evidence type="ECO:0000313" key="1">
    <source>
        <dbReference type="EMBL" id="CAK8695798.1"/>
    </source>
</evidence>
<keyword evidence="2" id="KW-1185">Reference proteome</keyword>
<dbReference type="EMBL" id="CAWYQH010000152">
    <property type="protein sequence ID" value="CAK8695798.1"/>
    <property type="molecule type" value="Genomic_DNA"/>
</dbReference>
<evidence type="ECO:0000313" key="2">
    <source>
        <dbReference type="Proteomes" id="UP001642483"/>
    </source>
</evidence>